<evidence type="ECO:0000313" key="4">
    <source>
        <dbReference type="Proteomes" id="UP001342631"/>
    </source>
</evidence>
<dbReference type="RefSeq" id="WP_338278415.1">
    <property type="nucleotide sequence ID" value="NZ_BTTX01000003.1"/>
</dbReference>
<feature type="region of interest" description="Disordered" evidence="1">
    <location>
        <begin position="139"/>
        <end position="182"/>
    </location>
</feature>
<protein>
    <recommendedName>
        <fullName evidence="5">DUF3592 domain-containing protein</fullName>
    </recommendedName>
</protein>
<accession>A0ABQ6QU50</accession>
<organism evidence="3 4">
    <name type="scientific">Corallococcus caeni</name>
    <dbReference type="NCBI Taxonomy" id="3082388"/>
    <lineage>
        <taxon>Bacteria</taxon>
        <taxon>Pseudomonadati</taxon>
        <taxon>Myxococcota</taxon>
        <taxon>Myxococcia</taxon>
        <taxon>Myxococcales</taxon>
        <taxon>Cystobacterineae</taxon>
        <taxon>Myxococcaceae</taxon>
        <taxon>Corallococcus</taxon>
    </lineage>
</organism>
<keyword evidence="4" id="KW-1185">Reference proteome</keyword>
<reference evidence="3 4" key="1">
    <citation type="journal article" date="2024" name="Arch. Microbiol.">
        <title>Corallococcus caeni sp. nov., a novel myxobacterium isolated from activated sludge.</title>
        <authorList>
            <person name="Tomita S."/>
            <person name="Nakai R."/>
            <person name="Kuroda K."/>
            <person name="Kurashita H."/>
            <person name="Hatamoto M."/>
            <person name="Yamaguchi T."/>
            <person name="Narihiro T."/>
        </authorList>
    </citation>
    <scope>NUCLEOTIDE SEQUENCE [LARGE SCALE GENOMIC DNA]</scope>
    <source>
        <strain evidence="3 4">NO1</strain>
    </source>
</reference>
<dbReference type="Proteomes" id="UP001342631">
    <property type="component" value="Unassembled WGS sequence"/>
</dbReference>
<evidence type="ECO:0008006" key="5">
    <source>
        <dbReference type="Google" id="ProtNLM"/>
    </source>
</evidence>
<evidence type="ECO:0000256" key="1">
    <source>
        <dbReference type="SAM" id="MobiDB-lite"/>
    </source>
</evidence>
<feature type="transmembrane region" description="Helical" evidence="2">
    <location>
        <begin position="110"/>
        <end position="133"/>
    </location>
</feature>
<dbReference type="EMBL" id="BTTX01000003">
    <property type="protein sequence ID" value="GMU07540.1"/>
    <property type="molecule type" value="Genomic_DNA"/>
</dbReference>
<keyword evidence="2" id="KW-1133">Transmembrane helix</keyword>
<comment type="caution">
    <text evidence="3">The sequence shown here is derived from an EMBL/GenBank/DDBJ whole genome shotgun (WGS) entry which is preliminary data.</text>
</comment>
<sequence>MNAMLMGVLVVGAALVTLVRLLLQHQLTLELREQGLHARGEVTHVRRSWLNARHRIVEYVFPLPDGGEIRGEYTEHRNGLLSQRASEGDSLEFLYLPDNPHRHQRVGAEVGLFTVLTGVFGLVVVMALAILLVMNAPSKQAPAPHRPTPAGRLRTYDGPTPRAQPLPPTREKRQAGASQFGP</sequence>
<evidence type="ECO:0000256" key="2">
    <source>
        <dbReference type="SAM" id="Phobius"/>
    </source>
</evidence>
<keyword evidence="2" id="KW-0472">Membrane</keyword>
<evidence type="ECO:0000313" key="3">
    <source>
        <dbReference type="EMBL" id="GMU07540.1"/>
    </source>
</evidence>
<keyword evidence="2" id="KW-0812">Transmembrane</keyword>
<gene>
    <name evidence="3" type="ORF">ASNO1_37930</name>
</gene>
<proteinExistence type="predicted"/>
<name>A0ABQ6QU50_9BACT</name>